<name>A0A4U1JDH4_9BACT</name>
<feature type="region of interest" description="Disordered" evidence="1">
    <location>
        <begin position="67"/>
        <end position="90"/>
    </location>
</feature>
<keyword evidence="3" id="KW-1185">Reference proteome</keyword>
<accession>A0A4U1JDH4</accession>
<comment type="caution">
    <text evidence="2">The sequence shown here is derived from an EMBL/GenBank/DDBJ whole genome shotgun (WGS) entry which is preliminary data.</text>
</comment>
<sequence>MTSRREAPAGMRRAAARTELVATPMGDCAVRIGGATVTWREGRARCDCPMGDAPACLHRLVARGDERTRDLGRRAAPTVPPAAPFPEPTKAEPLPAEDAARFAPILAEVDVLLAEVVTLGLRRAARVSADRVRALAARATAMRPRARGPRDAGLGRLARALERLAALLPALEGPDAGAAEADALGALAVTRNLGRALRANTGALPLEDIAGASQRAYVEVPPIEVQGLGLEAWVAAGGVSGVTAYVAVLGEDRVLARTLLTKGKPAQPADLRTWAEGLAAGPAFAQSGITMRDLARGRFALSGARIALSHGRLSGSRATSVALRPALPLEDARLARHVLAGPKDAARLARGLDFDALGRPPRSSPIVLLPVQRLSPSDFDHATQELSLRLRVSADVEIRTALSFREERALLFDNLEVLSRAARPPRFLCVRLAREGGALVIEPISAMLADGTTLDLTLDVVDPTLEVTL</sequence>
<dbReference type="OrthoDB" id="9821508at2"/>
<dbReference type="Proteomes" id="UP000309215">
    <property type="component" value="Unassembled WGS sequence"/>
</dbReference>
<proteinExistence type="predicted"/>
<feature type="compositionally biased region" description="Pro residues" evidence="1">
    <location>
        <begin position="78"/>
        <end position="87"/>
    </location>
</feature>
<evidence type="ECO:0008006" key="4">
    <source>
        <dbReference type="Google" id="ProtNLM"/>
    </source>
</evidence>
<gene>
    <name evidence="2" type="ORF">E8A74_17715</name>
</gene>
<evidence type="ECO:0000313" key="2">
    <source>
        <dbReference type="EMBL" id="TKD07602.1"/>
    </source>
</evidence>
<protein>
    <recommendedName>
        <fullName evidence="4">SWIM-type domain-containing protein</fullName>
    </recommendedName>
</protein>
<dbReference type="AlphaFoldDB" id="A0A4U1JDH4"/>
<organism evidence="2 3">
    <name type="scientific">Polyangium fumosum</name>
    <dbReference type="NCBI Taxonomy" id="889272"/>
    <lineage>
        <taxon>Bacteria</taxon>
        <taxon>Pseudomonadati</taxon>
        <taxon>Myxococcota</taxon>
        <taxon>Polyangia</taxon>
        <taxon>Polyangiales</taxon>
        <taxon>Polyangiaceae</taxon>
        <taxon>Polyangium</taxon>
    </lineage>
</organism>
<evidence type="ECO:0000256" key="1">
    <source>
        <dbReference type="SAM" id="MobiDB-lite"/>
    </source>
</evidence>
<dbReference type="EMBL" id="SSMQ01000016">
    <property type="protein sequence ID" value="TKD07602.1"/>
    <property type="molecule type" value="Genomic_DNA"/>
</dbReference>
<dbReference type="RefSeq" id="WP_136930198.1">
    <property type="nucleotide sequence ID" value="NZ_SSMQ01000016.1"/>
</dbReference>
<reference evidence="2 3" key="1">
    <citation type="submission" date="2019-04" db="EMBL/GenBank/DDBJ databases">
        <authorList>
            <person name="Li Y."/>
            <person name="Wang J."/>
        </authorList>
    </citation>
    <scope>NUCLEOTIDE SEQUENCE [LARGE SCALE GENOMIC DNA]</scope>
    <source>
        <strain evidence="2 3">DSM 14668</strain>
    </source>
</reference>
<evidence type="ECO:0000313" key="3">
    <source>
        <dbReference type="Proteomes" id="UP000309215"/>
    </source>
</evidence>